<gene>
    <name evidence="1" type="ORF">MNOR_LOCUS11835</name>
</gene>
<comment type="caution">
    <text evidence="1">The sequence shown here is derived from an EMBL/GenBank/DDBJ whole genome shotgun (WGS) entry which is preliminary data.</text>
</comment>
<reference evidence="1 2" key="1">
    <citation type="submission" date="2024-05" db="EMBL/GenBank/DDBJ databases">
        <authorList>
            <person name="Wallberg A."/>
        </authorList>
    </citation>
    <scope>NUCLEOTIDE SEQUENCE [LARGE SCALE GENOMIC DNA]</scope>
</reference>
<evidence type="ECO:0000313" key="2">
    <source>
        <dbReference type="Proteomes" id="UP001497623"/>
    </source>
</evidence>
<keyword evidence="2" id="KW-1185">Reference proteome</keyword>
<proteinExistence type="predicted"/>
<evidence type="ECO:0000313" key="1">
    <source>
        <dbReference type="EMBL" id="CAL4082323.1"/>
    </source>
</evidence>
<dbReference type="AlphaFoldDB" id="A0AAV2QI30"/>
<name>A0AAV2QI30_MEGNR</name>
<protein>
    <submittedName>
        <fullName evidence="1">Uncharacterized protein</fullName>
    </submittedName>
</protein>
<organism evidence="1 2">
    <name type="scientific">Meganyctiphanes norvegica</name>
    <name type="common">Northern krill</name>
    <name type="synonym">Thysanopoda norvegica</name>
    <dbReference type="NCBI Taxonomy" id="48144"/>
    <lineage>
        <taxon>Eukaryota</taxon>
        <taxon>Metazoa</taxon>
        <taxon>Ecdysozoa</taxon>
        <taxon>Arthropoda</taxon>
        <taxon>Crustacea</taxon>
        <taxon>Multicrustacea</taxon>
        <taxon>Malacostraca</taxon>
        <taxon>Eumalacostraca</taxon>
        <taxon>Eucarida</taxon>
        <taxon>Euphausiacea</taxon>
        <taxon>Euphausiidae</taxon>
        <taxon>Meganyctiphanes</taxon>
    </lineage>
</organism>
<dbReference type="EMBL" id="CAXKWB010006305">
    <property type="protein sequence ID" value="CAL4082323.1"/>
    <property type="molecule type" value="Genomic_DNA"/>
</dbReference>
<dbReference type="Proteomes" id="UP001497623">
    <property type="component" value="Unassembled WGS sequence"/>
</dbReference>
<accession>A0AAV2QI30</accession>
<sequence length="101" mass="10918">MQHFTNALIMMGFLPNVPSGGALILPYESLQDLAPVSPAFCNLRLRGRRVSGRVVDDSPSSLCGCRPSFGRETVFMSAVQGKHHVGWVQGFAVHGPRGKPI</sequence>